<feature type="transmembrane region" description="Helical" evidence="1">
    <location>
        <begin position="146"/>
        <end position="168"/>
    </location>
</feature>
<dbReference type="AlphaFoldDB" id="A0A202E5X5"/>
<gene>
    <name evidence="2" type="ORF">B2G88_14710</name>
</gene>
<keyword evidence="1" id="KW-0812">Transmembrane</keyword>
<keyword evidence="3" id="KW-1185">Reference proteome</keyword>
<feature type="transmembrane region" description="Helical" evidence="1">
    <location>
        <begin position="109"/>
        <end position="134"/>
    </location>
</feature>
<proteinExistence type="predicted"/>
<dbReference type="RefSeq" id="WP_054862758.1">
    <property type="nucleotide sequence ID" value="NZ_MWPH01000003.1"/>
</dbReference>
<accession>A0A202E5X5</accession>
<evidence type="ECO:0000256" key="1">
    <source>
        <dbReference type="SAM" id="Phobius"/>
    </source>
</evidence>
<dbReference type="OrthoDB" id="157319at2157"/>
<name>A0A202E5X5_9EURY</name>
<evidence type="ECO:0000313" key="3">
    <source>
        <dbReference type="Proteomes" id="UP000196084"/>
    </source>
</evidence>
<keyword evidence="1" id="KW-1133">Transmembrane helix</keyword>
<reference evidence="2 3" key="1">
    <citation type="submission" date="2017-02" db="EMBL/GenBank/DDBJ databases">
        <title>Natronthermophilus aegyptiacus gen. nov.,sp. nov., an aerobic, extremely halophilic alkalithermophilic archaeon isolated from the athalassohaline Wadi An Natrun, Egypt.</title>
        <authorList>
            <person name="Zhao B."/>
        </authorList>
    </citation>
    <scope>NUCLEOTIDE SEQUENCE [LARGE SCALE GENOMIC DNA]</scope>
    <source>
        <strain evidence="2 3">CGMCC 1.3597</strain>
    </source>
</reference>
<sequence length="267" mass="28611">MDADSPVDPDDPGTVQWRRDATTSRTLRLLWSFGVGTLFAMVLIIAVWRLYDIAGQAGDVFQAVILAAVAATIVTILAVVLSSNSAAQLERLLAPLPVPMPDHSGLDRVLNAALGTVIMAVFIATLMVMGRIAAQPEFLGAGGESPFTGLAAATIPLALIGLALASFLHSVGAFDRKDETIYLYDPDQAIDLADINAVSSRTVGDTAILTLEYAQPDGQYVAGPRRIVVPPAVADDVRSTVDARRLRFSEKVRQRIRGWLPSRFRSS</sequence>
<feature type="transmembrane region" description="Helical" evidence="1">
    <location>
        <begin position="29"/>
        <end position="48"/>
    </location>
</feature>
<keyword evidence="1" id="KW-0472">Membrane</keyword>
<dbReference type="Proteomes" id="UP000196084">
    <property type="component" value="Unassembled WGS sequence"/>
</dbReference>
<feature type="transmembrane region" description="Helical" evidence="1">
    <location>
        <begin position="60"/>
        <end position="81"/>
    </location>
</feature>
<comment type="caution">
    <text evidence="2">The sequence shown here is derived from an EMBL/GenBank/DDBJ whole genome shotgun (WGS) entry which is preliminary data.</text>
</comment>
<protein>
    <submittedName>
        <fullName evidence="2">Uncharacterized protein</fullName>
    </submittedName>
</protein>
<evidence type="ECO:0000313" key="2">
    <source>
        <dbReference type="EMBL" id="OVE83676.1"/>
    </source>
</evidence>
<dbReference type="EMBL" id="MWPH01000003">
    <property type="protein sequence ID" value="OVE83676.1"/>
    <property type="molecule type" value="Genomic_DNA"/>
</dbReference>
<organism evidence="2 3">
    <name type="scientific">Natronolimnobius baerhuensis</name>
    <dbReference type="NCBI Taxonomy" id="253108"/>
    <lineage>
        <taxon>Archaea</taxon>
        <taxon>Methanobacteriati</taxon>
        <taxon>Methanobacteriota</taxon>
        <taxon>Stenosarchaea group</taxon>
        <taxon>Halobacteria</taxon>
        <taxon>Halobacteriales</taxon>
        <taxon>Natrialbaceae</taxon>
        <taxon>Natronolimnobius</taxon>
    </lineage>
</organism>